<dbReference type="AlphaFoldDB" id="A0AAE3DQU2"/>
<dbReference type="Gene3D" id="2.20.110.10">
    <property type="entry name" value="Histone H3 K4-specific methyltransferase SET7/9 N-terminal domain"/>
    <property type="match status" value="1"/>
</dbReference>
<keyword evidence="1" id="KW-0732">Signal</keyword>
<evidence type="ECO:0008006" key="4">
    <source>
        <dbReference type="Google" id="ProtNLM"/>
    </source>
</evidence>
<name>A0AAE3DQU2_9FIRM</name>
<evidence type="ECO:0000313" key="2">
    <source>
        <dbReference type="EMBL" id="MCC2188709.1"/>
    </source>
</evidence>
<dbReference type="PROSITE" id="PS51257">
    <property type="entry name" value="PROKAR_LIPOPROTEIN"/>
    <property type="match status" value="1"/>
</dbReference>
<dbReference type="EMBL" id="JAJEPR010000003">
    <property type="protein sequence ID" value="MCC2188709.1"/>
    <property type="molecule type" value="Genomic_DNA"/>
</dbReference>
<dbReference type="RefSeq" id="WP_227614219.1">
    <property type="nucleotide sequence ID" value="NZ_JAJEPR010000003.1"/>
</dbReference>
<protein>
    <recommendedName>
        <fullName evidence="4">MORN repeat variant</fullName>
    </recommendedName>
</protein>
<feature type="chain" id="PRO_5042255620" description="MORN repeat variant" evidence="1">
    <location>
        <begin position="24"/>
        <end position="429"/>
    </location>
</feature>
<keyword evidence="3" id="KW-1185">Reference proteome</keyword>
<sequence length="429" mass="49229">MNRKNKKRLSLLFTLICMVFVLAGCHKKVEEKTEIKTEFSFLNISAVGVYEGELNDSLADGEGSFASTDENKIKVSGNWEKGKLSGKGTIEYLETGVVVEADFKNGLAEGKVICRKKNGEYETFRCKKGVPASKISKYNSAGKIQGIDWFYDSEPIEELKLKAADAKEKYNLILSRPQKYVDEPLKIEGKVMDIFEDWNTQYIKIRDEENNIYICQYGNTVGAMNIQAQVANFRVGDEVVLYGFLEECSIFECSSLYRSSLYKETNLKSISNISLLASNESFLPGAKGNQIIDYELENTLPIITLFAGDFKNTKLNNKQLTFDYEEICTYPYEYLGETQEISADIVRMHIDYDNNKVNMMLRKENTNQLYYCSYDKKENEILFKVGDKIKIKGIIKGNQKIAVFDQDKETYEYVIYPRMYISKILENEK</sequence>
<dbReference type="SUPFAM" id="SSF82185">
    <property type="entry name" value="Histone H3 K4-specific methyltransferase SET7/9 N-terminal domain"/>
    <property type="match status" value="1"/>
</dbReference>
<accession>A0AAE3DQU2</accession>
<gene>
    <name evidence="2" type="ORF">LKD71_02530</name>
</gene>
<proteinExistence type="predicted"/>
<organism evidence="2 3">
    <name type="scientific">Fusicatenibacter faecihominis</name>
    <dbReference type="NCBI Taxonomy" id="2881276"/>
    <lineage>
        <taxon>Bacteria</taxon>
        <taxon>Bacillati</taxon>
        <taxon>Bacillota</taxon>
        <taxon>Clostridia</taxon>
        <taxon>Lachnospirales</taxon>
        <taxon>Lachnospiraceae</taxon>
        <taxon>Fusicatenibacter</taxon>
    </lineage>
</organism>
<evidence type="ECO:0000256" key="1">
    <source>
        <dbReference type="SAM" id="SignalP"/>
    </source>
</evidence>
<dbReference type="Proteomes" id="UP001197875">
    <property type="component" value="Unassembled WGS sequence"/>
</dbReference>
<reference evidence="2 3" key="1">
    <citation type="submission" date="2021-10" db="EMBL/GenBank/DDBJ databases">
        <title>Anaerobic single-cell dispensing facilitates the cultivation of human gut bacteria.</title>
        <authorList>
            <person name="Afrizal A."/>
        </authorList>
    </citation>
    <scope>NUCLEOTIDE SEQUENCE [LARGE SCALE GENOMIC DNA]</scope>
    <source>
        <strain evidence="2 3">CLA-AA-H277</strain>
    </source>
</reference>
<feature type="signal peptide" evidence="1">
    <location>
        <begin position="1"/>
        <end position="23"/>
    </location>
</feature>
<comment type="caution">
    <text evidence="2">The sequence shown here is derived from an EMBL/GenBank/DDBJ whole genome shotgun (WGS) entry which is preliminary data.</text>
</comment>
<evidence type="ECO:0000313" key="3">
    <source>
        <dbReference type="Proteomes" id="UP001197875"/>
    </source>
</evidence>